<dbReference type="GO" id="GO:0010411">
    <property type="term" value="P:xyloglucan metabolic process"/>
    <property type="evidence" value="ECO:0007669"/>
    <property type="project" value="TreeGrafter"/>
</dbReference>
<dbReference type="InterPro" id="IPR036278">
    <property type="entry name" value="Sialidase_sf"/>
</dbReference>
<evidence type="ECO:0000313" key="3">
    <source>
        <dbReference type="EMBL" id="OEJ99489.1"/>
    </source>
</evidence>
<dbReference type="InterPro" id="IPR025965">
    <property type="entry name" value="FlgD/Vpr_Ig-like"/>
</dbReference>
<dbReference type="InterPro" id="IPR026444">
    <property type="entry name" value="Secre_tail"/>
</dbReference>
<dbReference type="PANTHER" id="PTHR43739">
    <property type="entry name" value="XYLOGLUCANASE (EUROFUNG)"/>
    <property type="match status" value="1"/>
</dbReference>
<dbReference type="OrthoDB" id="9757947at2"/>
<dbReference type="Gene3D" id="2.130.10.10">
    <property type="entry name" value="YVTN repeat-like/Quinoprotein amine dehydrogenase"/>
    <property type="match status" value="2"/>
</dbReference>
<sequence>MKKLRLQNYLLASVFLYVLVAIVWAVFPKQEKKEETVKLIQSKSEIEGREDLQSRSEYNQAMLADPKTGKVPVNIRAKELEFARSQKQRFVDIPTGTTESNATNFARATNALNWSHVGPGNFGGRTRAVGMDVRDENMLLAGGVSGGMWRSNNQGVTWVRSSTTEELQSVTALTQNVKPGQEDIWYYGTGELIGNSSRAPGAPFRGDGIFKSVDNGVTWKPLESTQTNSPGLFNSPFQYVWDITTNPNGTDDEILAAVYGGIVRSTDGGETWTTVLGNDLLSFPLDGDLNSVSAVFYTDIHRTADGVFIASLSSATNNTGVAAPDAGVYSSVDGVNWNLILNFAGTNTRRIELGSSPSSPEIIYALADQVIDYGLWRYNLNTFQSIRLSPNVPDGSNDIEAFDSQSSYNMMVSVHPTNPDVVYLGGTNLYRSTNAFSTRRDTQWIGGYDPEDDGISIYPDHHPDQHGVLFIPSDPNKMISFNDGGIFITDDNLAANVEYTPLNTGYVTTQFFTGVFSKFPSDDFVIGGTQDNGSLLTANTLFTTGSNGTRVIGGDGGFVATTPIGVFYYLSFQNSRIFRLTLNDDFELTSFARVDPTGGGSDPSQPYLFINPYVLDPNNANRMFLAGGDFLWRNRNLSQILTGSQATTSVNWTRLEETEINTGIISAVQVSTTPENIVYYGTSTGRVFKITNAHTDVYEVEEITADSFPTDGFIRSIAIDPTNADEVLVSFSNYGIPSIFRSTDGGDTFEDVSGSLEENPSGEGNGPSVRWVTIVPQNDGTKLYYAATSTGLYGTSTLDGQSTNWSIEGPDAIGNAVVNMIDYRRIDGKVVAATHGRGMFTSSITNVVPPEPINGSDGFELTNVYPNPFSDLVTINVNLPETNLLLIRIYDSAGNQIRSISGGLGFIGENDFFWDGTNTLGNPVQDGVYLIRITYQNESTVRRVILSRQ</sequence>
<comment type="caution">
    <text evidence="3">The sequence shown here is derived from an EMBL/GenBank/DDBJ whole genome shotgun (WGS) entry which is preliminary data.</text>
</comment>
<reference evidence="3 4" key="1">
    <citation type="submission" date="2016-08" db="EMBL/GenBank/DDBJ databases">
        <title>Draft genome of Fabibacter sp. strain SK-8.</title>
        <authorList>
            <person name="Wong S.-K."/>
            <person name="Hamasaki K."/>
            <person name="Yoshizawa S."/>
        </authorList>
    </citation>
    <scope>NUCLEOTIDE SEQUENCE [LARGE SCALE GENOMIC DNA]</scope>
    <source>
        <strain evidence="3 4">SK-8</strain>
    </source>
</reference>
<keyword evidence="4" id="KW-1185">Reference proteome</keyword>
<organism evidence="3 4">
    <name type="scientific">Roseivirga misakiensis</name>
    <dbReference type="NCBI Taxonomy" id="1563681"/>
    <lineage>
        <taxon>Bacteria</taxon>
        <taxon>Pseudomonadati</taxon>
        <taxon>Bacteroidota</taxon>
        <taxon>Cytophagia</taxon>
        <taxon>Cytophagales</taxon>
        <taxon>Roseivirgaceae</taxon>
        <taxon>Roseivirga</taxon>
    </lineage>
</organism>
<accession>A0A1E5SK40</accession>
<dbReference type="PANTHER" id="PTHR43739:SF5">
    <property type="entry name" value="EXO-ALPHA-SIALIDASE"/>
    <property type="match status" value="1"/>
</dbReference>
<dbReference type="Pfam" id="PF13860">
    <property type="entry name" value="FlgD_ig"/>
    <property type="match status" value="1"/>
</dbReference>
<dbReference type="AlphaFoldDB" id="A0A1E5SK40"/>
<dbReference type="SUPFAM" id="SSF110296">
    <property type="entry name" value="Oligoxyloglucan reducing end-specific cellobiohydrolase"/>
    <property type="match status" value="1"/>
</dbReference>
<proteinExistence type="predicted"/>
<dbReference type="SUPFAM" id="SSF50939">
    <property type="entry name" value="Sialidases"/>
    <property type="match status" value="1"/>
</dbReference>
<gene>
    <name evidence="3" type="ORF">BFP71_07860</name>
</gene>
<evidence type="ECO:0000313" key="4">
    <source>
        <dbReference type="Proteomes" id="UP000095552"/>
    </source>
</evidence>
<protein>
    <recommendedName>
        <fullName evidence="2">FlgD/Vpr Ig-like domain-containing protein</fullName>
    </recommendedName>
</protein>
<dbReference type="Proteomes" id="UP000095552">
    <property type="component" value="Unassembled WGS sequence"/>
</dbReference>
<dbReference type="InterPro" id="IPR015943">
    <property type="entry name" value="WD40/YVTN_repeat-like_dom_sf"/>
</dbReference>
<dbReference type="RefSeq" id="WP_069834951.1">
    <property type="nucleotide sequence ID" value="NZ_MDGQ01000005.1"/>
</dbReference>
<dbReference type="EMBL" id="MDGQ01000005">
    <property type="protein sequence ID" value="OEJ99489.1"/>
    <property type="molecule type" value="Genomic_DNA"/>
</dbReference>
<dbReference type="STRING" id="1563681.BFP71_07860"/>
<feature type="region of interest" description="Disordered" evidence="1">
    <location>
        <begin position="747"/>
        <end position="769"/>
    </location>
</feature>
<feature type="domain" description="FlgD/Vpr Ig-like" evidence="2">
    <location>
        <begin position="885"/>
        <end position="938"/>
    </location>
</feature>
<dbReference type="Gene3D" id="2.60.40.4070">
    <property type="match status" value="1"/>
</dbReference>
<dbReference type="NCBIfam" id="TIGR04183">
    <property type="entry name" value="Por_Secre_tail"/>
    <property type="match status" value="1"/>
</dbReference>
<name>A0A1E5SK40_9BACT</name>
<evidence type="ECO:0000259" key="2">
    <source>
        <dbReference type="Pfam" id="PF13860"/>
    </source>
</evidence>
<dbReference type="InterPro" id="IPR052025">
    <property type="entry name" value="Xyloglucanase_GH74"/>
</dbReference>
<evidence type="ECO:0000256" key="1">
    <source>
        <dbReference type="SAM" id="MobiDB-lite"/>
    </source>
</evidence>